<keyword evidence="1" id="KW-0472">Membrane</keyword>
<protein>
    <submittedName>
        <fullName evidence="2">Putative secreted protein</fullName>
    </submittedName>
</protein>
<dbReference type="EMBL" id="GIFC01011031">
    <property type="protein sequence ID" value="MXU93114.1"/>
    <property type="molecule type" value="Transcribed_RNA"/>
</dbReference>
<dbReference type="AlphaFoldDB" id="A0A6B0UUB6"/>
<proteinExistence type="predicted"/>
<accession>A0A6B0UUB6</accession>
<keyword evidence="1" id="KW-0812">Transmembrane</keyword>
<evidence type="ECO:0000313" key="2">
    <source>
        <dbReference type="EMBL" id="MXU93114.1"/>
    </source>
</evidence>
<sequence>MRFFFFFFLHVAVLRLSFLVSFCCSYCWKCFFPTCWCSHFYIAYIRMSFGRVFFSSNCRLLLPCRFSQCFLFRAKAECRSLNAGDFCTLSLFTTSHFFSATFFFFFFDVGIFGALRRTKVTSEFAKKTPYQLDICPSIFCV</sequence>
<feature type="transmembrane region" description="Helical" evidence="1">
    <location>
        <begin position="97"/>
        <end position="115"/>
    </location>
</feature>
<evidence type="ECO:0000256" key="1">
    <source>
        <dbReference type="SAM" id="Phobius"/>
    </source>
</evidence>
<keyword evidence="1" id="KW-1133">Transmembrane helix</keyword>
<name>A0A6B0UUB6_IXORI</name>
<organism evidence="2">
    <name type="scientific">Ixodes ricinus</name>
    <name type="common">Common tick</name>
    <name type="synonym">Acarus ricinus</name>
    <dbReference type="NCBI Taxonomy" id="34613"/>
    <lineage>
        <taxon>Eukaryota</taxon>
        <taxon>Metazoa</taxon>
        <taxon>Ecdysozoa</taxon>
        <taxon>Arthropoda</taxon>
        <taxon>Chelicerata</taxon>
        <taxon>Arachnida</taxon>
        <taxon>Acari</taxon>
        <taxon>Parasitiformes</taxon>
        <taxon>Ixodida</taxon>
        <taxon>Ixodoidea</taxon>
        <taxon>Ixodidae</taxon>
        <taxon>Ixodinae</taxon>
        <taxon>Ixodes</taxon>
    </lineage>
</organism>
<reference evidence="2" key="1">
    <citation type="submission" date="2019-12" db="EMBL/GenBank/DDBJ databases">
        <title>An insight into the sialome of adult female Ixodes ricinus ticks feeding for 6 days.</title>
        <authorList>
            <person name="Perner J."/>
            <person name="Ribeiro J.M.C."/>
        </authorList>
    </citation>
    <scope>NUCLEOTIDE SEQUENCE</scope>
    <source>
        <strain evidence="2">Semi-engorged</strain>
        <tissue evidence="2">Salivary glands</tissue>
    </source>
</reference>